<reference evidence="3" key="1">
    <citation type="journal article" date="2019" name="Int. J. Syst. Evol. Microbiol.">
        <title>The Global Catalogue of Microorganisms (GCM) 10K type strain sequencing project: providing services to taxonomists for standard genome sequencing and annotation.</title>
        <authorList>
            <consortium name="The Broad Institute Genomics Platform"/>
            <consortium name="The Broad Institute Genome Sequencing Center for Infectious Disease"/>
            <person name="Wu L."/>
            <person name="Ma J."/>
        </authorList>
    </citation>
    <scope>NUCLEOTIDE SEQUENCE [LARGE SCALE GENOMIC DNA]</scope>
    <source>
        <strain evidence="3">JCM 9092</strain>
    </source>
</reference>
<keyword evidence="3" id="KW-1185">Reference proteome</keyword>
<feature type="signal peptide" evidence="1">
    <location>
        <begin position="1"/>
        <end position="29"/>
    </location>
</feature>
<name>A0ABP6MVT4_9ACTN</name>
<feature type="chain" id="PRO_5045312964" description="Secreted protein" evidence="1">
    <location>
        <begin position="30"/>
        <end position="115"/>
    </location>
</feature>
<dbReference type="EMBL" id="BAAAUG010000099">
    <property type="protein sequence ID" value="GAA3124656.1"/>
    <property type="molecule type" value="Genomic_DNA"/>
</dbReference>
<evidence type="ECO:0000313" key="2">
    <source>
        <dbReference type="EMBL" id="GAA3124656.1"/>
    </source>
</evidence>
<dbReference type="Proteomes" id="UP001501637">
    <property type="component" value="Unassembled WGS sequence"/>
</dbReference>
<keyword evidence="1" id="KW-0732">Signal</keyword>
<organism evidence="2 3">
    <name type="scientific">Streptomyces rectiviolaceus</name>
    <dbReference type="NCBI Taxonomy" id="332591"/>
    <lineage>
        <taxon>Bacteria</taxon>
        <taxon>Bacillati</taxon>
        <taxon>Actinomycetota</taxon>
        <taxon>Actinomycetes</taxon>
        <taxon>Kitasatosporales</taxon>
        <taxon>Streptomycetaceae</taxon>
        <taxon>Streptomyces</taxon>
    </lineage>
</organism>
<evidence type="ECO:0008006" key="4">
    <source>
        <dbReference type="Google" id="ProtNLM"/>
    </source>
</evidence>
<accession>A0ABP6MVT4</accession>
<comment type="caution">
    <text evidence="2">The sequence shown here is derived from an EMBL/GenBank/DDBJ whole genome shotgun (WGS) entry which is preliminary data.</text>
</comment>
<evidence type="ECO:0000256" key="1">
    <source>
        <dbReference type="SAM" id="SignalP"/>
    </source>
</evidence>
<sequence>MRRTLLSCLAAAALAATAIPLATSTPASAAAVKCTKQTKKWKVAVEKAPVHFKPSQNSSIVRHRYKDNPLTSYWSCTNSSANPWVCVASCVVDDGGSGAPRLEGEWIFQPHLRKR</sequence>
<evidence type="ECO:0000313" key="3">
    <source>
        <dbReference type="Proteomes" id="UP001501637"/>
    </source>
</evidence>
<gene>
    <name evidence="2" type="ORF">GCM10010449_52870</name>
</gene>
<proteinExistence type="predicted"/>
<protein>
    <recommendedName>
        <fullName evidence="4">Secreted protein</fullName>
    </recommendedName>
</protein>